<dbReference type="InterPro" id="IPR036322">
    <property type="entry name" value="WD40_repeat_dom_sf"/>
</dbReference>
<dbReference type="InterPro" id="IPR015943">
    <property type="entry name" value="WD40/YVTN_repeat-like_dom_sf"/>
</dbReference>
<keyword evidence="6" id="KW-1185">Reference proteome</keyword>
<accession>A0A2P4ZSA0</accession>
<dbReference type="GeneID" id="29980726"/>
<dbReference type="SUPFAM" id="SSF52540">
    <property type="entry name" value="P-loop containing nucleoside triphosphate hydrolases"/>
    <property type="match status" value="1"/>
</dbReference>
<feature type="repeat" description="WD" evidence="3">
    <location>
        <begin position="591"/>
        <end position="632"/>
    </location>
</feature>
<dbReference type="PROSITE" id="PS50294">
    <property type="entry name" value="WD_REPEATS_REGION"/>
    <property type="match status" value="1"/>
</dbReference>
<dbReference type="Gene3D" id="3.40.50.300">
    <property type="entry name" value="P-loop containing nucleotide triphosphate hydrolases"/>
    <property type="match status" value="1"/>
</dbReference>
<dbReference type="STRING" id="398673.A0A2P4ZSA0"/>
<evidence type="ECO:0000259" key="4">
    <source>
        <dbReference type="Pfam" id="PF24883"/>
    </source>
</evidence>
<feature type="domain" description="Nephrocystin 3-like N-terminal" evidence="4">
    <location>
        <begin position="212"/>
        <end position="370"/>
    </location>
</feature>
<dbReference type="InterPro" id="IPR056884">
    <property type="entry name" value="NPHP3-like_N"/>
</dbReference>
<dbReference type="SMART" id="SM00320">
    <property type="entry name" value="WD40"/>
    <property type="match status" value="3"/>
</dbReference>
<sequence>MRYRSFLSWLRSILLYSFSSYAHLPFSRIYGVIMDVLGLFSNISQVVDLLIKIGVMCSIYCFDVKNAPKEVRLLLREVDRLTVVIKELEILLNGSKGATKIESPVLRQTVFDLRKLLAELVAKLDLGAKNTSTRAMWPFKKREVYDIIATIDRQKANILLNMSIEQTSILIDVHQEFVLSKLRVAEAATFDSSVDGEQSYCLPGTRTEVIAQIRQWSTEQNGQSIFWLNGMAGTGKSTISRTVAQLSSNNDVLGASFFFKRGEGNRGRATFLFTTIAAQLVRRLPCLAPHIREVLVIDPFIHEKPLNDQFQKLILDPLSKNPRCWGPNLLIAIDALDECGSEDDMRTMISVFSKAQETTSPRVKFFLTSRPELPIRLGFENIGGKYDNLLLASVPATTITLDIGLFMRNKLQAIKKDYNMSVSEHRKIRPDWPGEDVLQKLIVTAIPLFIAAATICRFLSDRRLGSPHHQLNRLLEYQTIKISGMDMTYLPVLDRLIAGLSPSRKQEVLHRFRYLIGSIVTLARPLSIRSLSRLLDITTDIIEDQLDLLHSVLSVPTDLDTPVRLLHLSFRDFLVDAEEAHSKNDFWSQKVESHGSAVLEVVLSPDKKRVVTTAGERTVKLWDTASGKCITTGERHKILAPVPLVVPHDILSAPYDHVMDRNDLYGWPRSIQFSQDSSKFVSIDETFGPKLWNTNNGGYEPLHETNHGSTISIADSPSDMAVSFTSREDTVKYWDIVSKTLLGSFGDKTHELSYSTFSPDGTYLMLGYEDGAVRLYHLPTEKWKDMKATHEGPVTLITMSADGTRLASGTGKIQIYDTKSGTCTVKYETACPTSNINQILFSPDSRYLTILYSAKKDSDYARNEKLSLLDASTGDCIATLGMCGLANHIEFDSAKSNLLITNVGTFLFNPPTFPNAKPIGLGLSNDGEWITWDSRNLLWLPPTFRISASDIDVGASLIALGTRLGRLILIGIDSSKVPPPTVTVNLLDATNVP</sequence>
<dbReference type="RefSeq" id="XP_024405930.1">
    <property type="nucleotide sequence ID" value="XM_024549345.1"/>
</dbReference>
<gene>
    <name evidence="5" type="ORF">TGAM01_v204090</name>
</gene>
<reference evidence="5 6" key="1">
    <citation type="journal article" date="2016" name="Genome Announc.">
        <title>Draft Whole-Genome Sequence of Trichoderma gamsii T6085, a Promising Biocontrol Agent of Fusarium Head Blight on Wheat.</title>
        <authorList>
            <person name="Baroncelli R."/>
            <person name="Zapparata A."/>
            <person name="Piaggeschi G."/>
            <person name="Sarrocco S."/>
            <person name="Vannacci G."/>
        </authorList>
    </citation>
    <scope>NUCLEOTIDE SEQUENCE [LARGE SCALE GENOMIC DNA]</scope>
    <source>
        <strain evidence="5 6">T6085</strain>
    </source>
</reference>
<dbReference type="InterPro" id="IPR027417">
    <property type="entry name" value="P-loop_NTPase"/>
</dbReference>
<comment type="caution">
    <text evidence="5">The sequence shown here is derived from an EMBL/GenBank/DDBJ whole genome shotgun (WGS) entry which is preliminary data.</text>
</comment>
<protein>
    <recommendedName>
        <fullName evidence="4">Nephrocystin 3-like N-terminal domain-containing protein</fullName>
    </recommendedName>
</protein>
<evidence type="ECO:0000256" key="1">
    <source>
        <dbReference type="ARBA" id="ARBA00022574"/>
    </source>
</evidence>
<dbReference type="Pfam" id="PF00400">
    <property type="entry name" value="WD40"/>
    <property type="match status" value="1"/>
</dbReference>
<dbReference type="Proteomes" id="UP000054821">
    <property type="component" value="Unassembled WGS sequence"/>
</dbReference>
<proteinExistence type="predicted"/>
<dbReference type="PANTHER" id="PTHR19848:SF8">
    <property type="entry name" value="F-BOX AND WD REPEAT DOMAIN CONTAINING 7"/>
    <property type="match status" value="1"/>
</dbReference>
<evidence type="ECO:0000256" key="2">
    <source>
        <dbReference type="ARBA" id="ARBA00022737"/>
    </source>
</evidence>
<organism evidence="5 6">
    <name type="scientific">Trichoderma gamsii</name>
    <dbReference type="NCBI Taxonomy" id="398673"/>
    <lineage>
        <taxon>Eukaryota</taxon>
        <taxon>Fungi</taxon>
        <taxon>Dikarya</taxon>
        <taxon>Ascomycota</taxon>
        <taxon>Pezizomycotina</taxon>
        <taxon>Sordariomycetes</taxon>
        <taxon>Hypocreomycetidae</taxon>
        <taxon>Hypocreales</taxon>
        <taxon>Hypocreaceae</taxon>
        <taxon>Trichoderma</taxon>
    </lineage>
</organism>
<keyword evidence="1 3" id="KW-0853">WD repeat</keyword>
<dbReference type="PROSITE" id="PS50082">
    <property type="entry name" value="WD_REPEATS_2"/>
    <property type="match status" value="1"/>
</dbReference>
<keyword evidence="2" id="KW-0677">Repeat</keyword>
<dbReference type="InterPro" id="IPR001680">
    <property type="entry name" value="WD40_rpt"/>
</dbReference>
<evidence type="ECO:0000256" key="3">
    <source>
        <dbReference type="PROSITE-ProRule" id="PRU00221"/>
    </source>
</evidence>
<dbReference type="PANTHER" id="PTHR19848">
    <property type="entry name" value="WD40 REPEAT PROTEIN"/>
    <property type="match status" value="1"/>
</dbReference>
<evidence type="ECO:0000313" key="6">
    <source>
        <dbReference type="Proteomes" id="UP000054821"/>
    </source>
</evidence>
<dbReference type="EMBL" id="JPDN02000011">
    <property type="protein sequence ID" value="PON27141.1"/>
    <property type="molecule type" value="Genomic_DNA"/>
</dbReference>
<evidence type="ECO:0000313" key="5">
    <source>
        <dbReference type="EMBL" id="PON27141.1"/>
    </source>
</evidence>
<dbReference type="SUPFAM" id="SSF50978">
    <property type="entry name" value="WD40 repeat-like"/>
    <property type="match status" value="1"/>
</dbReference>
<dbReference type="Pfam" id="PF24883">
    <property type="entry name" value="NPHP3_N"/>
    <property type="match status" value="1"/>
</dbReference>
<dbReference type="AlphaFoldDB" id="A0A2P4ZSA0"/>
<name>A0A2P4ZSA0_9HYPO</name>
<dbReference type="Gene3D" id="2.130.10.10">
    <property type="entry name" value="YVTN repeat-like/Quinoprotein amine dehydrogenase"/>
    <property type="match status" value="2"/>
</dbReference>